<dbReference type="Proteomes" id="UP000326437">
    <property type="component" value="Unassembled WGS sequence"/>
</dbReference>
<reference evidence="1 2" key="1">
    <citation type="submission" date="2019-09" db="EMBL/GenBank/DDBJ databases">
        <authorList>
            <person name="Chandra G."/>
            <person name="Truman W A."/>
        </authorList>
    </citation>
    <scope>NUCLEOTIDE SEQUENCE [LARGE SCALE GENOMIC DNA]</scope>
    <source>
        <strain evidence="1">PS685</strain>
    </source>
</reference>
<accession>A0A5E7AAV7</accession>
<gene>
    <name evidence="1" type="ORF">PS685_05279</name>
</gene>
<name>A0A5E7AAV7_PSEFL</name>
<sequence length="90" mass="10374">MRPGTRQLVEFEAAVENPQVFGADKGHRDIRVLAQGLAQHFVNRFEHCRFARGNRQHFHAQGFIVEGHHEPGAAHAAQLIEHQRPERHRQ</sequence>
<evidence type="ECO:0000313" key="2">
    <source>
        <dbReference type="Proteomes" id="UP000326437"/>
    </source>
</evidence>
<protein>
    <submittedName>
        <fullName evidence="1">Uncharacterized protein</fullName>
    </submittedName>
</protein>
<proteinExistence type="predicted"/>
<evidence type="ECO:0000313" key="1">
    <source>
        <dbReference type="EMBL" id="VVN75559.1"/>
    </source>
</evidence>
<organism evidence="1 2">
    <name type="scientific">Pseudomonas fluorescens</name>
    <dbReference type="NCBI Taxonomy" id="294"/>
    <lineage>
        <taxon>Bacteria</taxon>
        <taxon>Pseudomonadati</taxon>
        <taxon>Pseudomonadota</taxon>
        <taxon>Gammaproteobacteria</taxon>
        <taxon>Pseudomonadales</taxon>
        <taxon>Pseudomonadaceae</taxon>
        <taxon>Pseudomonas</taxon>
    </lineage>
</organism>
<dbReference type="AlphaFoldDB" id="A0A5E7AAV7"/>
<dbReference type="EMBL" id="CABVHO010000348">
    <property type="protein sequence ID" value="VVN75559.1"/>
    <property type="molecule type" value="Genomic_DNA"/>
</dbReference>